<dbReference type="EMBL" id="WBUI01000002">
    <property type="protein sequence ID" value="KAB2934903.1"/>
    <property type="molecule type" value="Genomic_DNA"/>
</dbReference>
<dbReference type="GO" id="GO:0016829">
    <property type="term" value="F:lyase activity"/>
    <property type="evidence" value="ECO:0007669"/>
    <property type="project" value="UniProtKB-KW"/>
</dbReference>
<protein>
    <recommendedName>
        <fullName evidence="5">FeMo cofactor biosynthesis protein NifB</fullName>
    </recommendedName>
    <alternativeName>
        <fullName evidence="14">Nitrogenase cofactor maturase NifB</fullName>
    </alternativeName>
    <alternativeName>
        <fullName evidence="13">Radical SAM assemblase NifB</fullName>
    </alternativeName>
</protein>
<evidence type="ECO:0000256" key="2">
    <source>
        <dbReference type="ARBA" id="ARBA00003522"/>
    </source>
</evidence>
<dbReference type="InterPro" id="IPR058240">
    <property type="entry name" value="rSAM_sf"/>
</dbReference>
<dbReference type="SFLD" id="SFLDG01068">
    <property type="entry name" value="FeMo_cofactor_biosynthesis_pro"/>
    <property type="match status" value="1"/>
</dbReference>
<comment type="caution">
    <text evidence="17">The sequence shown here is derived from an EMBL/GenBank/DDBJ whole genome shotgun (WGS) entry which is preliminary data.</text>
</comment>
<name>A0A833M058_9LEPT</name>
<dbReference type="PROSITE" id="PS01305">
    <property type="entry name" value="MOAA_NIFB_PQQE"/>
    <property type="match status" value="1"/>
</dbReference>
<evidence type="ECO:0000256" key="15">
    <source>
        <dbReference type="SAM" id="MobiDB-lite"/>
    </source>
</evidence>
<keyword evidence="8" id="KW-0479">Metal-binding</keyword>
<evidence type="ECO:0000256" key="3">
    <source>
        <dbReference type="ARBA" id="ARBA00005155"/>
    </source>
</evidence>
<evidence type="ECO:0000256" key="14">
    <source>
        <dbReference type="ARBA" id="ARBA00032102"/>
    </source>
</evidence>
<evidence type="ECO:0000313" key="17">
    <source>
        <dbReference type="EMBL" id="KAB2934903.1"/>
    </source>
</evidence>
<evidence type="ECO:0000259" key="16">
    <source>
        <dbReference type="PROSITE" id="PS51918"/>
    </source>
</evidence>
<evidence type="ECO:0000256" key="10">
    <source>
        <dbReference type="ARBA" id="ARBA00023014"/>
    </source>
</evidence>
<evidence type="ECO:0000256" key="11">
    <source>
        <dbReference type="ARBA" id="ARBA00023231"/>
    </source>
</evidence>
<organism evidence="17 18">
    <name type="scientific">Leptonema illini</name>
    <dbReference type="NCBI Taxonomy" id="183"/>
    <lineage>
        <taxon>Bacteria</taxon>
        <taxon>Pseudomonadati</taxon>
        <taxon>Spirochaetota</taxon>
        <taxon>Spirochaetia</taxon>
        <taxon>Leptospirales</taxon>
        <taxon>Leptospiraceae</taxon>
        <taxon>Leptonema</taxon>
    </lineage>
</organism>
<dbReference type="SFLD" id="SFLDF00281">
    <property type="entry name" value="FeMo_cofactor_biosynthesis_pro"/>
    <property type="match status" value="1"/>
</dbReference>
<evidence type="ECO:0000313" key="18">
    <source>
        <dbReference type="Proteomes" id="UP000460298"/>
    </source>
</evidence>
<dbReference type="Gene3D" id="3.30.420.130">
    <property type="entry name" value="Dinitrogenase iron-molybdenum cofactor biosynthesis domain"/>
    <property type="match status" value="1"/>
</dbReference>
<evidence type="ECO:0000256" key="9">
    <source>
        <dbReference type="ARBA" id="ARBA00023004"/>
    </source>
</evidence>
<dbReference type="CDD" id="cd00852">
    <property type="entry name" value="NifB"/>
    <property type="match status" value="1"/>
</dbReference>
<gene>
    <name evidence="17" type="primary">nifB</name>
    <name evidence="17" type="ORF">F9K24_03745</name>
</gene>
<dbReference type="SUPFAM" id="SSF53146">
    <property type="entry name" value="Nitrogenase accessory factor-like"/>
    <property type="match status" value="1"/>
</dbReference>
<feature type="compositionally biased region" description="Low complexity" evidence="15">
    <location>
        <begin position="9"/>
        <end position="26"/>
    </location>
</feature>
<keyword evidence="6" id="KW-0004">4Fe-4S</keyword>
<dbReference type="Pfam" id="PF04055">
    <property type="entry name" value="Radical_SAM"/>
    <property type="match status" value="1"/>
</dbReference>
<dbReference type="UniPathway" id="UPA00782"/>
<keyword evidence="12" id="KW-0456">Lyase</keyword>
<evidence type="ECO:0000256" key="1">
    <source>
        <dbReference type="ARBA" id="ARBA00001966"/>
    </source>
</evidence>
<dbReference type="AlphaFoldDB" id="A0A833M058"/>
<dbReference type="Proteomes" id="UP000460298">
    <property type="component" value="Unassembled WGS sequence"/>
</dbReference>
<keyword evidence="9" id="KW-0408">Iron</keyword>
<dbReference type="InterPro" id="IPR036105">
    <property type="entry name" value="DiNase_FeMo-co_biosyn_sf"/>
</dbReference>
<comment type="pathway">
    <text evidence="3">Cofactor biosynthesis; Fe-Mo cofactor biosynthesis.</text>
</comment>
<comment type="similarity">
    <text evidence="4">Belongs to the radical SAM superfamily. NifB family.</text>
</comment>
<comment type="function">
    <text evidence="2">Involved in the biosynthesis of the iron-molybdenum cofactor (FeMo-co or M-cluster) found in the dinitrogenase enzyme of the nitrogenase complex in nitrogen-fixing microorganisms. NifB catalyzes the crucial step of radical SAM-dependent carbide insertion that occurs concomitant with the insertion of a 9th sulfur and the rearrangement/coupling of two [4Fe-4S] clusters into a [8Fe-9S-C] cluster, the precursor to the M-cluster.</text>
</comment>
<dbReference type="Pfam" id="PF02579">
    <property type="entry name" value="Nitro_FeMo-Co"/>
    <property type="match status" value="1"/>
</dbReference>
<dbReference type="SFLD" id="SFLDG01067">
    <property type="entry name" value="SPASM/twitch_domain_containing"/>
    <property type="match status" value="1"/>
</dbReference>
<evidence type="ECO:0000256" key="8">
    <source>
        <dbReference type="ARBA" id="ARBA00022723"/>
    </source>
</evidence>
<dbReference type="PROSITE" id="PS51918">
    <property type="entry name" value="RADICAL_SAM"/>
    <property type="match status" value="1"/>
</dbReference>
<feature type="region of interest" description="Disordered" evidence="15">
    <location>
        <begin position="1"/>
        <end position="36"/>
    </location>
</feature>
<accession>A0A833M058</accession>
<comment type="cofactor">
    <cofactor evidence="1">
        <name>[4Fe-4S] cluster</name>
        <dbReference type="ChEBI" id="CHEBI:49883"/>
    </cofactor>
</comment>
<dbReference type="SFLD" id="SFLDS00029">
    <property type="entry name" value="Radical_SAM"/>
    <property type="match status" value="1"/>
</dbReference>
<dbReference type="CDD" id="cd01335">
    <property type="entry name" value="Radical_SAM"/>
    <property type="match status" value="1"/>
</dbReference>
<evidence type="ECO:0000256" key="12">
    <source>
        <dbReference type="ARBA" id="ARBA00023239"/>
    </source>
</evidence>
<dbReference type="InterPro" id="IPR003731">
    <property type="entry name" value="Di-Nase_FeMo-co_biosynth"/>
</dbReference>
<dbReference type="GO" id="GO:0046872">
    <property type="term" value="F:metal ion binding"/>
    <property type="evidence" value="ECO:0007669"/>
    <property type="project" value="UniProtKB-KW"/>
</dbReference>
<keyword evidence="10" id="KW-0411">Iron-sulfur</keyword>
<dbReference type="PANTHER" id="PTHR43787">
    <property type="entry name" value="FEMO COFACTOR BIOSYNTHESIS PROTEIN NIFB-RELATED"/>
    <property type="match status" value="1"/>
</dbReference>
<dbReference type="GO" id="GO:0051539">
    <property type="term" value="F:4 iron, 4 sulfur cluster binding"/>
    <property type="evidence" value="ECO:0007669"/>
    <property type="project" value="UniProtKB-KW"/>
</dbReference>
<evidence type="ECO:0000256" key="6">
    <source>
        <dbReference type="ARBA" id="ARBA00022485"/>
    </source>
</evidence>
<proteinExistence type="inferred from homology"/>
<dbReference type="InterPro" id="IPR013785">
    <property type="entry name" value="Aldolase_TIM"/>
</dbReference>
<dbReference type="PANTHER" id="PTHR43787:SF13">
    <property type="entry name" value="FEMO COFACTOR BIOSYNTHESIS PROTEIN NIFB"/>
    <property type="match status" value="1"/>
</dbReference>
<dbReference type="SUPFAM" id="SSF102114">
    <property type="entry name" value="Radical SAM enzymes"/>
    <property type="match status" value="1"/>
</dbReference>
<evidence type="ECO:0000256" key="13">
    <source>
        <dbReference type="ARBA" id="ARBA00030926"/>
    </source>
</evidence>
<dbReference type="InterPro" id="IPR005980">
    <property type="entry name" value="Nase_CF_NifB"/>
</dbReference>
<dbReference type="InterPro" id="IPR000385">
    <property type="entry name" value="MoaA_NifB_PqqE_Fe-S-bd_CS"/>
</dbReference>
<keyword evidence="11" id="KW-0535">Nitrogen fixation</keyword>
<sequence length="468" mass="50910">MSSIVKQISSQRSKCGSGSCSGRSLSPAIPGHESRDVQHRIENHPCYSEKAHHRFARIHLAVAPACNIQCNYCNRKYDCSNESRPGVTSERLTPEQALAKVRLVQSRIPNLAVAGIAGPGDPLANPEKTLRTFELLSETGLRLCLSTNGLMLPDFVPELKRLGVDHVTVTINAVDPTIASKIYAWIVFGRRRLEGEEAASLLIDRQMQSLDLLKEHDILCKVNTVLIPGVNDDHIALLHEKISSKGVFIHNIMPLISAPEYGTYFGKIGQRGPTDQELESVRNSLPGGARLMRHCKQCRADAVGMLGEDRSGEFTLQKLEEANAASTPKQGELLLSSDPVLRVAVATKDGRIVDEHFGHVHSFSIFEVGASGVIEIGRRSVDEYCQGGYGDEPTLSDTLKAIADCSAIFVQKVGHCPRKDMVAAGIEPVDAYAGKPVHASLMHFFLSKQLGPLSESARNVAEDVSAVI</sequence>
<reference evidence="17 18" key="1">
    <citation type="submission" date="2019-10" db="EMBL/GenBank/DDBJ databases">
        <title>Extracellular Electron Transfer in a Candidatus Methanoperedens spp. Enrichment Culture.</title>
        <authorList>
            <person name="Berger S."/>
            <person name="Rangel Shaw D."/>
            <person name="Berben T."/>
            <person name="In 'T Zandt M."/>
            <person name="Frank J."/>
            <person name="Reimann J."/>
            <person name="Jetten M.S.M."/>
            <person name="Welte C.U."/>
        </authorList>
    </citation>
    <scope>NUCLEOTIDE SEQUENCE [LARGE SCALE GENOMIC DNA]</scope>
    <source>
        <strain evidence="17">SB12</strain>
    </source>
</reference>
<dbReference type="InterPro" id="IPR034165">
    <property type="entry name" value="NifB_C"/>
</dbReference>
<dbReference type="InterPro" id="IPR007197">
    <property type="entry name" value="rSAM"/>
</dbReference>
<evidence type="ECO:0000256" key="4">
    <source>
        <dbReference type="ARBA" id="ARBA00006804"/>
    </source>
</evidence>
<feature type="domain" description="Radical SAM core" evidence="16">
    <location>
        <begin position="48"/>
        <end position="301"/>
    </location>
</feature>
<keyword evidence="7" id="KW-0949">S-adenosyl-L-methionine</keyword>
<evidence type="ECO:0000256" key="7">
    <source>
        <dbReference type="ARBA" id="ARBA00022691"/>
    </source>
</evidence>
<dbReference type="Gene3D" id="3.20.20.70">
    <property type="entry name" value="Aldolase class I"/>
    <property type="match status" value="1"/>
</dbReference>
<evidence type="ECO:0000256" key="5">
    <source>
        <dbReference type="ARBA" id="ARBA00021702"/>
    </source>
</evidence>
<dbReference type="NCBIfam" id="TIGR01290">
    <property type="entry name" value="nifB"/>
    <property type="match status" value="1"/>
</dbReference>